<gene>
    <name evidence="2" type="ORF">SAMN04488042_105288</name>
</gene>
<dbReference type="PROSITE" id="PS50041">
    <property type="entry name" value="C_TYPE_LECTIN_2"/>
    <property type="match status" value="1"/>
</dbReference>
<reference evidence="2 3" key="1">
    <citation type="submission" date="2016-10" db="EMBL/GenBank/DDBJ databases">
        <authorList>
            <person name="de Groot N.N."/>
        </authorList>
    </citation>
    <scope>NUCLEOTIDE SEQUENCE [LARGE SCALE GENOMIC DNA]</scope>
    <source>
        <strain evidence="2 3">DSM 15283</strain>
    </source>
</reference>
<evidence type="ECO:0000259" key="1">
    <source>
        <dbReference type="PROSITE" id="PS50041"/>
    </source>
</evidence>
<dbReference type="PANTHER" id="PTHR22803">
    <property type="entry name" value="MANNOSE, PHOSPHOLIPASE, LECTIN RECEPTOR RELATED"/>
    <property type="match status" value="1"/>
</dbReference>
<dbReference type="STRING" id="254406.SAMN04488042_105288"/>
<proteinExistence type="predicted"/>
<dbReference type="Gene3D" id="3.10.100.10">
    <property type="entry name" value="Mannose-Binding Protein A, subunit A"/>
    <property type="match status" value="1"/>
</dbReference>
<protein>
    <submittedName>
        <fullName evidence="2">Lectin C-type domain-containing protein</fullName>
    </submittedName>
</protein>
<dbReference type="InterPro" id="IPR050111">
    <property type="entry name" value="C-type_lectin/snaclec_domain"/>
</dbReference>
<dbReference type="SMART" id="SM00034">
    <property type="entry name" value="CLECT"/>
    <property type="match status" value="1"/>
</dbReference>
<dbReference type="InterPro" id="IPR016187">
    <property type="entry name" value="CTDL_fold"/>
</dbReference>
<sequence length="174" mass="20198">THLSSEFALAFASSFASKITKQSVYKSRGTSTFDGHEYALVQTWGVKWIEAEAEARAMGGYLAAIDSQEENDFVVSLFRDEESVWRLRDEGERWQKFGPWIGLVQKNQDQEPAGGWVWSNGQEMTYSNWFWHQPDNYDGVEHFGRYRQFSDQLGIRWDDARQDTTAKGYVVEFE</sequence>
<dbReference type="InterPro" id="IPR001304">
    <property type="entry name" value="C-type_lectin-like"/>
</dbReference>
<dbReference type="SUPFAM" id="SSF56436">
    <property type="entry name" value="C-type lectin-like"/>
    <property type="match status" value="1"/>
</dbReference>
<dbReference type="Proteomes" id="UP000199144">
    <property type="component" value="Unassembled WGS sequence"/>
</dbReference>
<organism evidence="2 3">
    <name type="scientific">Shimia aestuarii</name>
    <dbReference type="NCBI Taxonomy" id="254406"/>
    <lineage>
        <taxon>Bacteria</taxon>
        <taxon>Pseudomonadati</taxon>
        <taxon>Pseudomonadota</taxon>
        <taxon>Alphaproteobacteria</taxon>
        <taxon>Rhodobacterales</taxon>
        <taxon>Roseobacteraceae</taxon>
    </lineage>
</organism>
<evidence type="ECO:0000313" key="3">
    <source>
        <dbReference type="Proteomes" id="UP000199144"/>
    </source>
</evidence>
<keyword evidence="3" id="KW-1185">Reference proteome</keyword>
<dbReference type="AlphaFoldDB" id="A0A1I4PKN6"/>
<accession>A0A1I4PKN6</accession>
<dbReference type="EMBL" id="FOTQ01000005">
    <property type="protein sequence ID" value="SFM28075.1"/>
    <property type="molecule type" value="Genomic_DNA"/>
</dbReference>
<dbReference type="Pfam" id="PF00059">
    <property type="entry name" value="Lectin_C"/>
    <property type="match status" value="1"/>
</dbReference>
<name>A0A1I4PKN6_9RHOB</name>
<dbReference type="RefSeq" id="WP_278247150.1">
    <property type="nucleotide sequence ID" value="NZ_FOTQ01000005.1"/>
</dbReference>
<dbReference type="InterPro" id="IPR016186">
    <property type="entry name" value="C-type_lectin-like/link_sf"/>
</dbReference>
<feature type="domain" description="C-type lectin" evidence="1">
    <location>
        <begin position="33"/>
        <end position="159"/>
    </location>
</feature>
<feature type="non-terminal residue" evidence="2">
    <location>
        <position position="1"/>
    </location>
</feature>
<evidence type="ECO:0000313" key="2">
    <source>
        <dbReference type="EMBL" id="SFM28075.1"/>
    </source>
</evidence>